<dbReference type="Gene3D" id="3.20.20.80">
    <property type="entry name" value="Glycosidases"/>
    <property type="match status" value="1"/>
</dbReference>
<evidence type="ECO:0000313" key="4">
    <source>
        <dbReference type="Proteomes" id="UP000583387"/>
    </source>
</evidence>
<dbReference type="AlphaFoldDB" id="A0A7U7EM42"/>
<gene>
    <name evidence="3" type="ORF">PSEWESI4_01826</name>
</gene>
<dbReference type="InterPro" id="IPR027849">
    <property type="entry name" value="DUF4434"/>
</dbReference>
<dbReference type="EMBL" id="CAJFCI010000037">
    <property type="protein sequence ID" value="CAD5107553.1"/>
    <property type="molecule type" value="Genomic_DNA"/>
</dbReference>
<dbReference type="Pfam" id="PF14488">
    <property type="entry name" value="DUF4434"/>
    <property type="match status" value="1"/>
</dbReference>
<evidence type="ECO:0000259" key="2">
    <source>
        <dbReference type="Pfam" id="PF14488"/>
    </source>
</evidence>
<comment type="caution">
    <text evidence="3">The sequence shown here is derived from an EMBL/GenBank/DDBJ whole genome shotgun (WGS) entry which is preliminary data.</text>
</comment>
<dbReference type="Proteomes" id="UP000583387">
    <property type="component" value="Unassembled WGS sequence"/>
</dbReference>
<evidence type="ECO:0000256" key="1">
    <source>
        <dbReference type="SAM" id="SignalP"/>
    </source>
</evidence>
<protein>
    <recommendedName>
        <fullName evidence="2">DUF4434 domain-containing protein</fullName>
    </recommendedName>
</protein>
<feature type="domain" description="DUF4434" evidence="2">
    <location>
        <begin position="24"/>
        <end position="223"/>
    </location>
</feature>
<organism evidence="3 4">
    <name type="scientific">Zestomonas carbonaria</name>
    <dbReference type="NCBI Taxonomy" id="2762745"/>
    <lineage>
        <taxon>Bacteria</taxon>
        <taxon>Pseudomonadati</taxon>
        <taxon>Pseudomonadota</taxon>
        <taxon>Gammaproteobacteria</taxon>
        <taxon>Pseudomonadales</taxon>
        <taxon>Pseudomonadaceae</taxon>
        <taxon>Zestomonas</taxon>
    </lineage>
</organism>
<sequence>MRPLLLAFCFCLAAFQVGAEERLFFQPLNSDAALGQEDWRHLWRDSAGQGVRTLIVQWSAYGDSDFGGRDGWLAQALREAREQGLEVVLGLYFDPAYFQRLKELDGPGLAAYWQYQLGRSLAQAQAIRDWELTVAGWYLPMELDDFHFHDPERRATLRRQLADFSARLDAPLHLSAFSGGHLAPRVLAAWLDDLAGLGIHVWWQDGVGTASLPAPVRQAYETALPCRVGVVREAFRQTSAQGLPFKAVPAEPQALDSGCRPAAVFELRYRPWGQRLLR</sequence>
<proteinExistence type="predicted"/>
<accession>A0A7U7EM42</accession>
<name>A0A7U7EM42_9GAMM</name>
<feature type="signal peptide" evidence="1">
    <location>
        <begin position="1"/>
        <end position="19"/>
    </location>
</feature>
<keyword evidence="1" id="KW-0732">Signal</keyword>
<evidence type="ECO:0000313" key="3">
    <source>
        <dbReference type="EMBL" id="CAD5107553.1"/>
    </source>
</evidence>
<reference evidence="3 4" key="1">
    <citation type="submission" date="2020-08" db="EMBL/GenBank/DDBJ databases">
        <authorList>
            <person name="Criscuolo A."/>
        </authorList>
    </citation>
    <scope>NUCLEOTIDE SEQUENCE [LARGE SCALE GENOMIC DNA]</scope>
    <source>
        <strain evidence="3">CIP111764</strain>
    </source>
</reference>
<keyword evidence="4" id="KW-1185">Reference proteome</keyword>
<feature type="chain" id="PRO_5030809010" description="DUF4434 domain-containing protein" evidence="1">
    <location>
        <begin position="20"/>
        <end position="278"/>
    </location>
</feature>
<dbReference type="RefSeq" id="WP_187670894.1">
    <property type="nucleotide sequence ID" value="NZ_CAJFCI010000037.1"/>
</dbReference>